<dbReference type="RefSeq" id="WP_168774381.1">
    <property type="nucleotide sequence ID" value="NZ_JAABNR010000006.1"/>
</dbReference>
<proteinExistence type="predicted"/>
<keyword evidence="2" id="KW-1185">Reference proteome</keyword>
<dbReference type="Proteomes" id="UP001193501">
    <property type="component" value="Unassembled WGS sequence"/>
</dbReference>
<gene>
    <name evidence="1" type="ORF">GV832_08295</name>
</gene>
<dbReference type="EMBL" id="JAABNR010000006">
    <property type="protein sequence ID" value="NBZ87578.1"/>
    <property type="molecule type" value="Genomic_DNA"/>
</dbReference>
<sequence>MAKYSESEEQMGGVVWQTVGGLQGLIDVDQKGLSKATIGLELQCQARRVKGGTHDLALR</sequence>
<evidence type="ECO:0000313" key="2">
    <source>
        <dbReference type="Proteomes" id="UP001193501"/>
    </source>
</evidence>
<protein>
    <submittedName>
        <fullName evidence="1">Uncharacterized protein</fullName>
    </submittedName>
</protein>
<evidence type="ECO:0000313" key="1">
    <source>
        <dbReference type="EMBL" id="NBZ87578.1"/>
    </source>
</evidence>
<comment type="caution">
    <text evidence="1">The sequence shown here is derived from an EMBL/GenBank/DDBJ whole genome shotgun (WGS) entry which is preliminary data.</text>
</comment>
<accession>A0AAE4YA81</accession>
<reference evidence="1" key="1">
    <citation type="submission" date="2020-01" db="EMBL/GenBank/DDBJ databases">
        <authorList>
            <person name="Chen W.-M."/>
        </authorList>
    </citation>
    <scope>NUCLEOTIDE SEQUENCE</scope>
    <source>
        <strain evidence="1">CYK-10</strain>
    </source>
</reference>
<dbReference type="AlphaFoldDB" id="A0AAE4YA81"/>
<name>A0AAE4YA81_9RHOB</name>
<organism evidence="1 2">
    <name type="scientific">Stagnihabitans tardus</name>
    <dbReference type="NCBI Taxonomy" id="2699202"/>
    <lineage>
        <taxon>Bacteria</taxon>
        <taxon>Pseudomonadati</taxon>
        <taxon>Pseudomonadota</taxon>
        <taxon>Alphaproteobacteria</taxon>
        <taxon>Rhodobacterales</taxon>
        <taxon>Paracoccaceae</taxon>
        <taxon>Stagnihabitans</taxon>
    </lineage>
</organism>